<dbReference type="KEGG" id="anr:Ana3638_19550"/>
<dbReference type="Gene3D" id="3.40.50.1820">
    <property type="entry name" value="alpha/beta hydrolase"/>
    <property type="match status" value="1"/>
</dbReference>
<dbReference type="EMBL" id="CP048000">
    <property type="protein sequence ID" value="QHQ62699.1"/>
    <property type="molecule type" value="Genomic_DNA"/>
</dbReference>
<keyword evidence="2" id="KW-1185">Reference proteome</keyword>
<dbReference type="Proteomes" id="UP000464314">
    <property type="component" value="Chromosome"/>
</dbReference>
<evidence type="ECO:0000313" key="2">
    <source>
        <dbReference type="Proteomes" id="UP000464314"/>
    </source>
</evidence>
<dbReference type="RefSeq" id="WP_161839520.1">
    <property type="nucleotide sequence ID" value="NZ_CP048000.1"/>
</dbReference>
<dbReference type="SUPFAM" id="SSF53474">
    <property type="entry name" value="alpha/beta-Hydrolases"/>
    <property type="match status" value="1"/>
</dbReference>
<dbReference type="PANTHER" id="PTHR43358">
    <property type="entry name" value="ALPHA/BETA-HYDROLASE"/>
    <property type="match status" value="1"/>
</dbReference>
<organism evidence="1 2">
    <name type="scientific">Anaerocolumna sedimenticola</name>
    <dbReference type="NCBI Taxonomy" id="2696063"/>
    <lineage>
        <taxon>Bacteria</taxon>
        <taxon>Bacillati</taxon>
        <taxon>Bacillota</taxon>
        <taxon>Clostridia</taxon>
        <taxon>Lachnospirales</taxon>
        <taxon>Lachnospiraceae</taxon>
        <taxon>Anaerocolumna</taxon>
    </lineage>
</organism>
<protein>
    <recommendedName>
        <fullName evidence="3">Serine aminopeptidase S33 domain-containing protein</fullName>
    </recommendedName>
</protein>
<accession>A0A6P1TR22</accession>
<proteinExistence type="predicted"/>
<dbReference type="InterPro" id="IPR029058">
    <property type="entry name" value="AB_hydrolase_fold"/>
</dbReference>
<dbReference type="InterPro" id="IPR052920">
    <property type="entry name" value="DNA-binding_regulatory"/>
</dbReference>
<reference evidence="1 2" key="1">
    <citation type="submission" date="2020-01" db="EMBL/GenBank/DDBJ databases">
        <title>Genome analysis of Anaerocolumna sp. CBA3638.</title>
        <authorList>
            <person name="Kim J."/>
            <person name="Roh S.W."/>
        </authorList>
    </citation>
    <scope>NUCLEOTIDE SEQUENCE [LARGE SCALE GENOMIC DNA]</scope>
    <source>
        <strain evidence="1 2">CBA3638</strain>
    </source>
</reference>
<dbReference type="AlphaFoldDB" id="A0A6P1TR22"/>
<dbReference type="PANTHER" id="PTHR43358:SF5">
    <property type="entry name" value="EXPORTED PROTEIN"/>
    <property type="match status" value="1"/>
</dbReference>
<gene>
    <name evidence="1" type="ORF">Ana3638_19550</name>
</gene>
<evidence type="ECO:0008006" key="3">
    <source>
        <dbReference type="Google" id="ProtNLM"/>
    </source>
</evidence>
<name>A0A6P1TR22_9FIRM</name>
<sequence length="191" mass="22030">MLGYIILFIFLAVVILLAAASWVLSNIVLRPKVLAYDKLYQREIEEGRLNEKEYQSLEKEDFIIKSRYGYDLSCQLINNEISKEQFLNPDTKLKIAIICHGYTCGKYSSMIYASMFLKKGITVLTYDHRNHGLSGKAYTTMGYYEKFDLQTVLDWCYSEYGPNLAIVTHGESMGEQRYYPIMLSMGECAVQ</sequence>
<evidence type="ECO:0000313" key="1">
    <source>
        <dbReference type="EMBL" id="QHQ62699.1"/>
    </source>
</evidence>